<feature type="repeat" description="ANK" evidence="3">
    <location>
        <begin position="458"/>
        <end position="490"/>
    </location>
</feature>
<dbReference type="EMBL" id="CAJOBC010000028">
    <property type="protein sequence ID" value="CAF3521690.1"/>
    <property type="molecule type" value="Genomic_DNA"/>
</dbReference>
<dbReference type="PROSITE" id="PS50297">
    <property type="entry name" value="ANK_REP_REGION"/>
    <property type="match status" value="4"/>
</dbReference>
<dbReference type="InterPro" id="IPR002110">
    <property type="entry name" value="Ankyrin_rpt"/>
</dbReference>
<dbReference type="PROSITE" id="PS50088">
    <property type="entry name" value="ANK_REPEAT"/>
    <property type="match status" value="5"/>
</dbReference>
<dbReference type="Gene3D" id="1.25.40.20">
    <property type="entry name" value="Ankyrin repeat-containing domain"/>
    <property type="match status" value="3"/>
</dbReference>
<evidence type="ECO:0000313" key="5">
    <source>
        <dbReference type="EMBL" id="CAF3521690.1"/>
    </source>
</evidence>
<evidence type="ECO:0000256" key="2">
    <source>
        <dbReference type="ARBA" id="ARBA00023043"/>
    </source>
</evidence>
<evidence type="ECO:0000256" key="3">
    <source>
        <dbReference type="PROSITE-ProRule" id="PRU00023"/>
    </source>
</evidence>
<dbReference type="InterPro" id="IPR036770">
    <property type="entry name" value="Ankyrin_rpt-contain_sf"/>
</dbReference>
<dbReference type="Pfam" id="PF00023">
    <property type="entry name" value="Ank"/>
    <property type="match status" value="1"/>
</dbReference>
<comment type="caution">
    <text evidence="4">The sequence shown here is derived from an EMBL/GenBank/DDBJ whole genome shotgun (WGS) entry which is preliminary data.</text>
</comment>
<organism evidence="4 6">
    <name type="scientific">Didymodactylos carnosus</name>
    <dbReference type="NCBI Taxonomy" id="1234261"/>
    <lineage>
        <taxon>Eukaryota</taxon>
        <taxon>Metazoa</taxon>
        <taxon>Spiralia</taxon>
        <taxon>Gnathifera</taxon>
        <taxon>Rotifera</taxon>
        <taxon>Eurotatoria</taxon>
        <taxon>Bdelloidea</taxon>
        <taxon>Philodinida</taxon>
        <taxon>Philodinidae</taxon>
        <taxon>Didymodactylos</taxon>
    </lineage>
</organism>
<dbReference type="SUPFAM" id="SSF48403">
    <property type="entry name" value="Ankyrin repeat"/>
    <property type="match status" value="2"/>
</dbReference>
<keyword evidence="2 3" id="KW-0040">ANK repeat</keyword>
<sequence length="926" mass="105774">MRLLPFEKGLSNILTDLMTGTNMKFLLESVTGQSSEKIQTFDKLTTEQIRTRCDWAVKELKENQIIPDDIQVDTRLFAVRSAKHVFDLLWRLVQHDIWFIWERIDFLLQDDINALLEVPLKWVPSKSSIEENTNQTGDGDISLMAGFGLKTAVTEILNNKTNADEMAIGAFMCYFFMMFFKYRQCDAAITRADELRRCHLYAKRKLQEKPDTYEQEMIEREITASANELNQLRTKFNLRSCLKWREHIDQTKSKVYNIIANKMSVRFDWFDITEEMSIKEICHKKAVNLVLTDGFAFYKVLKQEIVTSERKFILINKQTRQIIVDKSICETNVRAILSVAAVGENAEVKAERYPQYEVYVNAPSANKVLPEKSIFLYQIFPNSIKVYHGFIIKACMVGHLEVIQHLVEFFRILYPNFINMQDSNTGNTALHIACRYNQATVGQYCLDNGADVDSINKDGNTPLFLAAEAMSKQCAKLLLEYGADVTIVNNRKKTIFEACVGDEFRQILTHVCSFITSVVPPLTKGDTEVLEAVIQDHIENKYTLSSLNSRFINGSTLLHTACYFKNLPVVTRLLNMGMNPDVRDYKGQTTLHRTKDPKLLKFLIESNATIDAPDHDGNTPLHIKCLGETGKPSELKTIKILHEYGAELCKRNYKSKMPFHLAAENGQTDALKLLLLLGEKDIRESIASETAESVPSTLTLALRAGHLDTAVYLAENDFQFKNDEPKILMNEILTEKIPTSEPERILKFLCEKGGANLSMMYDGGDTALHLAAAMASTEPLKLLIQAGADVSTVNNSKETPLFIATRTNNMDAAEILIRNGIDYRQKNAQGLTAFDYIMDIDEWLATNRFDEETRARLKAYKFKDIRNLMYNVSTKLMRFEGSPLQNQNNQLRKNFLRLNSEQELTEFVVSDSPRLKKVSYHPHYFN</sequence>
<dbReference type="PANTHER" id="PTHR24171:SF8">
    <property type="entry name" value="BRCA1-ASSOCIATED RING DOMAIN PROTEIN 1"/>
    <property type="match status" value="1"/>
</dbReference>
<protein>
    <submittedName>
        <fullName evidence="4">Uncharacterized protein</fullName>
    </submittedName>
</protein>
<dbReference type="GO" id="GO:0004842">
    <property type="term" value="F:ubiquitin-protein transferase activity"/>
    <property type="evidence" value="ECO:0007669"/>
    <property type="project" value="TreeGrafter"/>
</dbReference>
<accession>A0A813NPX1</accession>
<dbReference type="Proteomes" id="UP000663829">
    <property type="component" value="Unassembled WGS sequence"/>
</dbReference>
<gene>
    <name evidence="4" type="ORF">GPM918_LOCUS387</name>
    <name evidence="5" type="ORF">SRO942_LOCUS388</name>
</gene>
<dbReference type="GO" id="GO:0070531">
    <property type="term" value="C:BRCA1-A complex"/>
    <property type="evidence" value="ECO:0007669"/>
    <property type="project" value="TreeGrafter"/>
</dbReference>
<dbReference type="Pfam" id="PF12796">
    <property type="entry name" value="Ank_2"/>
    <property type="match status" value="3"/>
</dbReference>
<name>A0A813NPX1_9BILA</name>
<dbReference type="OrthoDB" id="424503at2759"/>
<dbReference type="AlphaFoldDB" id="A0A813NPX1"/>
<dbReference type="EMBL" id="CAJNOQ010000028">
    <property type="protein sequence ID" value="CAF0743143.1"/>
    <property type="molecule type" value="Genomic_DNA"/>
</dbReference>
<dbReference type="GO" id="GO:0085020">
    <property type="term" value="P:protein K6-linked ubiquitination"/>
    <property type="evidence" value="ECO:0007669"/>
    <property type="project" value="TreeGrafter"/>
</dbReference>
<feature type="repeat" description="ANK" evidence="3">
    <location>
        <begin position="425"/>
        <end position="457"/>
    </location>
</feature>
<keyword evidence="1" id="KW-0677">Repeat</keyword>
<dbReference type="Proteomes" id="UP000681722">
    <property type="component" value="Unassembled WGS sequence"/>
</dbReference>
<feature type="repeat" description="ANK" evidence="3">
    <location>
        <begin position="796"/>
        <end position="828"/>
    </location>
</feature>
<evidence type="ECO:0000256" key="1">
    <source>
        <dbReference type="ARBA" id="ARBA00022737"/>
    </source>
</evidence>
<keyword evidence="6" id="KW-1185">Reference proteome</keyword>
<feature type="repeat" description="ANK" evidence="3">
    <location>
        <begin position="553"/>
        <end position="585"/>
    </location>
</feature>
<evidence type="ECO:0000313" key="4">
    <source>
        <dbReference type="EMBL" id="CAF0743143.1"/>
    </source>
</evidence>
<dbReference type="SMART" id="SM00248">
    <property type="entry name" value="ANK"/>
    <property type="match status" value="9"/>
</dbReference>
<dbReference type="PANTHER" id="PTHR24171">
    <property type="entry name" value="ANKYRIN REPEAT DOMAIN-CONTAINING PROTEIN 39-RELATED"/>
    <property type="match status" value="1"/>
</dbReference>
<proteinExistence type="predicted"/>
<feature type="repeat" description="ANK" evidence="3">
    <location>
        <begin position="763"/>
        <end position="795"/>
    </location>
</feature>
<evidence type="ECO:0000313" key="6">
    <source>
        <dbReference type="Proteomes" id="UP000663829"/>
    </source>
</evidence>
<dbReference type="GO" id="GO:0031436">
    <property type="term" value="C:BRCA1-BARD1 complex"/>
    <property type="evidence" value="ECO:0007669"/>
    <property type="project" value="TreeGrafter"/>
</dbReference>
<reference evidence="4" key="1">
    <citation type="submission" date="2021-02" db="EMBL/GenBank/DDBJ databases">
        <authorList>
            <person name="Nowell W R."/>
        </authorList>
    </citation>
    <scope>NUCLEOTIDE SEQUENCE</scope>
</reference>